<evidence type="ECO:0000313" key="3">
    <source>
        <dbReference type="Proteomes" id="UP000346198"/>
    </source>
</evidence>
<dbReference type="Proteomes" id="UP000346198">
    <property type="component" value="Unassembled WGS sequence"/>
</dbReference>
<sequence>MKKTATLLLVTTFALAAAADEYKPSKLKHLQALRAKHIKQIDDTYIRELDKLKLEYTKRGDLDGANAINSALVKMMAKAGNEAPAEETLEDYMIIVPAQEYKDAGNDPNLQQEHADEYAKLVVPGRAWVEWEVKLPEGEYYLHILYASAAPRACHLEINGKEQEGEFLKGRTGSFNADGVAWVNCGKFTFKKGRNSILLNPIGVGPHYQELVLSKSENPPYEIGNKIR</sequence>
<protein>
    <submittedName>
        <fullName evidence="2">Uncharacterized protein</fullName>
    </submittedName>
</protein>
<accession>A0A6C2UNH9</accession>
<organism evidence="2 3">
    <name type="scientific">Pontiella sulfatireligans</name>
    <dbReference type="NCBI Taxonomy" id="2750658"/>
    <lineage>
        <taxon>Bacteria</taxon>
        <taxon>Pseudomonadati</taxon>
        <taxon>Kiritimatiellota</taxon>
        <taxon>Kiritimatiellia</taxon>
        <taxon>Kiritimatiellales</taxon>
        <taxon>Pontiellaceae</taxon>
        <taxon>Pontiella</taxon>
    </lineage>
</organism>
<keyword evidence="3" id="KW-1185">Reference proteome</keyword>
<gene>
    <name evidence="2" type="ORF">SCARR_03693</name>
</gene>
<keyword evidence="1" id="KW-0732">Signal</keyword>
<evidence type="ECO:0000256" key="1">
    <source>
        <dbReference type="SAM" id="SignalP"/>
    </source>
</evidence>
<dbReference type="EMBL" id="CAAHFH010000002">
    <property type="protein sequence ID" value="VGO21619.1"/>
    <property type="molecule type" value="Genomic_DNA"/>
</dbReference>
<dbReference type="AlphaFoldDB" id="A0A6C2UNH9"/>
<dbReference type="Gene3D" id="2.60.120.260">
    <property type="entry name" value="Galactose-binding domain-like"/>
    <property type="match status" value="1"/>
</dbReference>
<evidence type="ECO:0000313" key="2">
    <source>
        <dbReference type="EMBL" id="VGO21619.1"/>
    </source>
</evidence>
<reference evidence="2 3" key="1">
    <citation type="submission" date="2019-04" db="EMBL/GenBank/DDBJ databases">
        <authorList>
            <person name="Van Vliet M D."/>
        </authorList>
    </citation>
    <scope>NUCLEOTIDE SEQUENCE [LARGE SCALE GENOMIC DNA]</scope>
    <source>
        <strain evidence="2 3">F21</strain>
    </source>
</reference>
<name>A0A6C2UNH9_9BACT</name>
<feature type="signal peptide" evidence="1">
    <location>
        <begin position="1"/>
        <end position="18"/>
    </location>
</feature>
<proteinExistence type="predicted"/>
<feature type="chain" id="PRO_5025335221" evidence="1">
    <location>
        <begin position="19"/>
        <end position="228"/>
    </location>
</feature>
<dbReference type="RefSeq" id="WP_136063065.1">
    <property type="nucleotide sequence ID" value="NZ_CAAHFH010000002.1"/>
</dbReference>